<reference evidence="1" key="1">
    <citation type="journal article" date="2021" name="PeerJ">
        <title>Extensive microbial diversity within the chicken gut microbiome revealed by metagenomics and culture.</title>
        <authorList>
            <person name="Gilroy R."/>
            <person name="Ravi A."/>
            <person name="Getino M."/>
            <person name="Pursley I."/>
            <person name="Horton D.L."/>
            <person name="Alikhan N.F."/>
            <person name="Baker D."/>
            <person name="Gharbi K."/>
            <person name="Hall N."/>
            <person name="Watson M."/>
            <person name="Adriaenssens E.M."/>
            <person name="Foster-Nyarko E."/>
            <person name="Jarju S."/>
            <person name="Secka A."/>
            <person name="Antonio M."/>
            <person name="Oren A."/>
            <person name="Chaudhuri R.R."/>
            <person name="La Ragione R."/>
            <person name="Hildebrand F."/>
            <person name="Pallen M.J."/>
        </authorList>
    </citation>
    <scope>NUCLEOTIDE SEQUENCE</scope>
    <source>
        <strain evidence="1">CHK32-1732</strain>
    </source>
</reference>
<organism evidence="1 2">
    <name type="scientific">Candidatus Corynebacterium avicola</name>
    <dbReference type="NCBI Taxonomy" id="2838527"/>
    <lineage>
        <taxon>Bacteria</taxon>
        <taxon>Bacillati</taxon>
        <taxon>Actinomycetota</taxon>
        <taxon>Actinomycetes</taxon>
        <taxon>Mycobacteriales</taxon>
        <taxon>Corynebacteriaceae</taxon>
        <taxon>Corynebacterium</taxon>
    </lineage>
</organism>
<dbReference type="Proteomes" id="UP000824190">
    <property type="component" value="Unassembled WGS sequence"/>
</dbReference>
<proteinExistence type="predicted"/>
<dbReference type="EMBL" id="DXGC01000089">
    <property type="protein sequence ID" value="HIW92153.1"/>
    <property type="molecule type" value="Genomic_DNA"/>
</dbReference>
<sequence length="132" mass="14622">MNYSFSGTPPEGFGFDVSYETVAGKMKKYRVKQGSLGDELMGWVEVDGIPFHFRSVITPRGTIYEPAFSGDIFAQSYKGVLLSGSMKEVQNRLSDAGMPVAQREWDTLVDQSSNCSIFFYEGEAASIAWHPS</sequence>
<evidence type="ECO:0000313" key="2">
    <source>
        <dbReference type="Proteomes" id="UP000824190"/>
    </source>
</evidence>
<dbReference type="AlphaFoldDB" id="A0A9D1RRW5"/>
<evidence type="ECO:0000313" key="1">
    <source>
        <dbReference type="EMBL" id="HIW92153.1"/>
    </source>
</evidence>
<protein>
    <submittedName>
        <fullName evidence="1">Uncharacterized protein</fullName>
    </submittedName>
</protein>
<gene>
    <name evidence="1" type="ORF">H9870_10890</name>
</gene>
<accession>A0A9D1RRW5</accession>
<reference evidence="1" key="2">
    <citation type="submission" date="2021-04" db="EMBL/GenBank/DDBJ databases">
        <authorList>
            <person name="Gilroy R."/>
        </authorList>
    </citation>
    <scope>NUCLEOTIDE SEQUENCE</scope>
    <source>
        <strain evidence="1">CHK32-1732</strain>
    </source>
</reference>
<comment type="caution">
    <text evidence="1">The sequence shown here is derived from an EMBL/GenBank/DDBJ whole genome shotgun (WGS) entry which is preliminary data.</text>
</comment>
<name>A0A9D1RRW5_9CORY</name>